<reference evidence="2" key="1">
    <citation type="journal article" date="2017" name="MBio">
        <title>Type VI secretion-mediated competition in the bee gut microbiome.</title>
        <authorList>
            <person name="Steele M.I."/>
            <person name="Kwong W.K."/>
            <person name="Powell J.E."/>
            <person name="Whiteley M."/>
            <person name="Moran N.A."/>
        </authorList>
    </citation>
    <scope>NUCLEOTIDE SEQUENCE [LARGE SCALE GENOMIC DNA]</scope>
    <source>
        <strain evidence="2">WkB273</strain>
    </source>
</reference>
<dbReference type="Proteomes" id="UP000230202">
    <property type="component" value="Unassembled WGS sequence"/>
</dbReference>
<comment type="caution">
    <text evidence="2">The sequence shown here is derived from an EMBL/GenBank/DDBJ whole genome shotgun (WGS) entry which is preliminary data.</text>
</comment>
<dbReference type="OrthoDB" id="6945649at2"/>
<protein>
    <recommendedName>
        <fullName evidence="4">DUF2628 domain-containing protein</fullName>
    </recommendedName>
</protein>
<evidence type="ECO:0008006" key="4">
    <source>
        <dbReference type="Google" id="ProtNLM"/>
    </source>
</evidence>
<evidence type="ECO:0000313" key="3">
    <source>
        <dbReference type="Proteomes" id="UP000230202"/>
    </source>
</evidence>
<gene>
    <name evidence="2" type="ORF">BHC54_07415</name>
</gene>
<dbReference type="Pfam" id="PF10947">
    <property type="entry name" value="DUF2628"/>
    <property type="match status" value="1"/>
</dbReference>
<keyword evidence="1" id="KW-1133">Transmembrane helix</keyword>
<keyword evidence="1" id="KW-0812">Transmembrane</keyword>
<accession>A0A2N9X5B6</accession>
<evidence type="ECO:0000313" key="2">
    <source>
        <dbReference type="EMBL" id="PIT38369.1"/>
    </source>
</evidence>
<keyword evidence="1" id="KW-0472">Membrane</keyword>
<feature type="transmembrane region" description="Helical" evidence="1">
    <location>
        <begin position="54"/>
        <end position="72"/>
    </location>
</feature>
<organism evidence="2 3">
    <name type="scientific">Snodgrassella alvi</name>
    <dbReference type="NCBI Taxonomy" id="1196083"/>
    <lineage>
        <taxon>Bacteria</taxon>
        <taxon>Pseudomonadati</taxon>
        <taxon>Pseudomonadota</taxon>
        <taxon>Betaproteobacteria</taxon>
        <taxon>Neisseriales</taxon>
        <taxon>Neisseriaceae</taxon>
        <taxon>Snodgrassella</taxon>
    </lineage>
</organism>
<proteinExistence type="predicted"/>
<keyword evidence="3" id="KW-1185">Reference proteome</keyword>
<dbReference type="AlphaFoldDB" id="A0A2N9X5B6"/>
<dbReference type="EMBL" id="MEIL01000029">
    <property type="protein sequence ID" value="PIT38369.1"/>
    <property type="molecule type" value="Genomic_DNA"/>
</dbReference>
<dbReference type="RefSeq" id="WP_100139875.1">
    <property type="nucleotide sequence ID" value="NZ_MEIL01000029.1"/>
</dbReference>
<name>A0A2N9X5B6_9NEIS</name>
<feature type="transmembrane region" description="Helical" evidence="1">
    <location>
        <begin position="102"/>
        <end position="121"/>
    </location>
</feature>
<feature type="transmembrane region" description="Helical" evidence="1">
    <location>
        <begin position="79"/>
        <end position="96"/>
    </location>
</feature>
<sequence length="137" mass="15914">MDNTSKENFDFANWGLSKAWQFRFEFYEENGLPERKNASRFKEAFKALPMGKRFILANNIGSLFFGPLYFLCTGMWRKAIVLLFLLIFIDIFLSAIGGKNSIIIFVNMFSSMTLANPAYYLHRVKKSKSFNIFEGVF</sequence>
<dbReference type="InterPro" id="IPR024399">
    <property type="entry name" value="DUF2628"/>
</dbReference>
<evidence type="ECO:0000256" key="1">
    <source>
        <dbReference type="SAM" id="Phobius"/>
    </source>
</evidence>